<feature type="domain" description="AMP-binding enzyme C-terminal" evidence="4">
    <location>
        <begin position="442"/>
        <end position="518"/>
    </location>
</feature>
<keyword evidence="2 5" id="KW-0436">Ligase</keyword>
<dbReference type="Gene3D" id="3.30.300.30">
    <property type="match status" value="1"/>
</dbReference>
<dbReference type="Pfam" id="PF00501">
    <property type="entry name" value="AMP-binding"/>
    <property type="match status" value="1"/>
</dbReference>
<dbReference type="InterPro" id="IPR025110">
    <property type="entry name" value="AMP-bd_C"/>
</dbReference>
<dbReference type="RefSeq" id="WP_272735065.1">
    <property type="nucleotide sequence ID" value="NZ_CP116942.1"/>
</dbReference>
<gene>
    <name evidence="5" type="ORF">PO878_13630</name>
</gene>
<dbReference type="Proteomes" id="UP001216390">
    <property type="component" value="Chromosome"/>
</dbReference>
<dbReference type="InterPro" id="IPR020845">
    <property type="entry name" value="AMP-binding_CS"/>
</dbReference>
<keyword evidence="6" id="KW-1185">Reference proteome</keyword>
<evidence type="ECO:0000259" key="4">
    <source>
        <dbReference type="Pfam" id="PF13193"/>
    </source>
</evidence>
<evidence type="ECO:0000256" key="2">
    <source>
        <dbReference type="ARBA" id="ARBA00022598"/>
    </source>
</evidence>
<organism evidence="5 6">
    <name type="scientific">Iamia majanohamensis</name>
    <dbReference type="NCBI Taxonomy" id="467976"/>
    <lineage>
        <taxon>Bacteria</taxon>
        <taxon>Bacillati</taxon>
        <taxon>Actinomycetota</taxon>
        <taxon>Acidimicrobiia</taxon>
        <taxon>Acidimicrobiales</taxon>
        <taxon>Iamiaceae</taxon>
        <taxon>Iamia</taxon>
    </lineage>
</organism>
<name>A0AAE9Y3R3_9ACTN</name>
<dbReference type="Pfam" id="PF13193">
    <property type="entry name" value="AMP-binding_C"/>
    <property type="match status" value="1"/>
</dbReference>
<dbReference type="InterPro" id="IPR042099">
    <property type="entry name" value="ANL_N_sf"/>
</dbReference>
<sequence length="540" mass="57768">MTDAEVRADLEWGTTPALVRGAAERHGDAEAVVDGDVRLTFRDLASRVDAAGRAFVAAGLEPGDRVGLWAPNCWEWVVALLGAHAAGGVVVPLNTRYKGGEAAWILDRSRARLLVTVDGFLGNGYVGMLADQELPHLERSIVVRDAAPDGTQGWDAFLADGDRTDAAELERRRGALGPDDLSDIIFTSGTTGRPKGVETTHAQTLRAFGVWSDVVGLRAGDRYLIVNPFFHTFGYKAGIVACLLTGATMVPVPVFDPEAVMRTIDAEDISVLPGPPALYQTILNHPDRAEMDSSRLRLAVTGAAPVPVSLVERMRTELGFDAVLTAYGLTEATGVVSMCRTDDDAETISTTSGRAIPGDEVRIVDDDGAEVPRGTPGEVVVRGFNVMKGYFEEPQKTAEAIDPDGWLHTGDVGVMDERGYIDITDRTKDMFICGGFNAYPAEIESILSEHPAVAQAAVVGVADDRMGEVGFAWLVPAAGVEPPDEAEVIAWSRERMANFKAPRHVRWTGALPLNPSGKIQKFLLRDDAVAALADPTGDAS</sequence>
<dbReference type="KEGG" id="ima:PO878_13630"/>
<dbReference type="AlphaFoldDB" id="A0AAE9Y3R3"/>
<dbReference type="Gene3D" id="3.40.50.12780">
    <property type="entry name" value="N-terminal domain of ligase-like"/>
    <property type="match status" value="1"/>
</dbReference>
<comment type="similarity">
    <text evidence="1">Belongs to the ATP-dependent AMP-binding enzyme family.</text>
</comment>
<dbReference type="PANTHER" id="PTHR43201">
    <property type="entry name" value="ACYL-COA SYNTHETASE"/>
    <property type="match status" value="1"/>
</dbReference>
<evidence type="ECO:0000313" key="5">
    <source>
        <dbReference type="EMBL" id="WCO65539.1"/>
    </source>
</evidence>
<evidence type="ECO:0000313" key="6">
    <source>
        <dbReference type="Proteomes" id="UP001216390"/>
    </source>
</evidence>
<dbReference type="GO" id="GO:0006631">
    <property type="term" value="P:fatty acid metabolic process"/>
    <property type="evidence" value="ECO:0007669"/>
    <property type="project" value="TreeGrafter"/>
</dbReference>
<dbReference type="InterPro" id="IPR000873">
    <property type="entry name" value="AMP-dep_synth/lig_dom"/>
</dbReference>
<dbReference type="SUPFAM" id="SSF56801">
    <property type="entry name" value="Acetyl-CoA synthetase-like"/>
    <property type="match status" value="1"/>
</dbReference>
<dbReference type="InterPro" id="IPR045851">
    <property type="entry name" value="AMP-bd_C_sf"/>
</dbReference>
<evidence type="ECO:0000259" key="3">
    <source>
        <dbReference type="Pfam" id="PF00501"/>
    </source>
</evidence>
<evidence type="ECO:0000256" key="1">
    <source>
        <dbReference type="ARBA" id="ARBA00006432"/>
    </source>
</evidence>
<reference evidence="5" key="1">
    <citation type="submission" date="2023-01" db="EMBL/GenBank/DDBJ databases">
        <title>The diversity of Class Acidimicrobiia in South China Sea sediment environments and the proposal of Iamia marina sp. nov., a novel species of the genus Iamia.</title>
        <authorList>
            <person name="He Y."/>
            <person name="Tian X."/>
        </authorList>
    </citation>
    <scope>NUCLEOTIDE SEQUENCE</scope>
    <source>
        <strain evidence="5">DSM 19957</strain>
    </source>
</reference>
<dbReference type="PROSITE" id="PS00455">
    <property type="entry name" value="AMP_BINDING"/>
    <property type="match status" value="1"/>
</dbReference>
<proteinExistence type="inferred from homology"/>
<dbReference type="GO" id="GO:0031956">
    <property type="term" value="F:medium-chain fatty acid-CoA ligase activity"/>
    <property type="evidence" value="ECO:0007669"/>
    <property type="project" value="TreeGrafter"/>
</dbReference>
<dbReference type="NCBIfam" id="NF005801">
    <property type="entry name" value="PRK07656.1"/>
    <property type="match status" value="1"/>
</dbReference>
<protein>
    <submittedName>
        <fullName evidence="5">FadD3 family acyl-CoA ligase</fullName>
    </submittedName>
</protein>
<dbReference type="PANTHER" id="PTHR43201:SF5">
    <property type="entry name" value="MEDIUM-CHAIN ACYL-COA LIGASE ACSF2, MITOCHONDRIAL"/>
    <property type="match status" value="1"/>
</dbReference>
<dbReference type="EMBL" id="CP116942">
    <property type="protein sequence ID" value="WCO65539.1"/>
    <property type="molecule type" value="Genomic_DNA"/>
</dbReference>
<feature type="domain" description="AMP-dependent synthetase/ligase" evidence="3">
    <location>
        <begin position="22"/>
        <end position="391"/>
    </location>
</feature>
<accession>A0AAE9Y3R3</accession>